<feature type="domain" description="Peptidase S8/S53" evidence="9">
    <location>
        <begin position="134"/>
        <end position="569"/>
    </location>
</feature>
<feature type="active site" description="Charge relay system" evidence="6">
    <location>
        <position position="214"/>
    </location>
</feature>
<feature type="chain" id="PRO_5035227856" description="Subtilisin-like protease SBT1.9" evidence="8">
    <location>
        <begin position="26"/>
        <end position="761"/>
    </location>
</feature>
<dbReference type="EMBL" id="JACMSC010000012">
    <property type="protein sequence ID" value="KAG6497404.1"/>
    <property type="molecule type" value="Genomic_DNA"/>
</dbReference>
<keyword evidence="13" id="KW-1185">Reference proteome</keyword>
<feature type="domain" description="Subtilisin-like protease fibronectin type-III" evidence="11">
    <location>
        <begin position="645"/>
        <end position="753"/>
    </location>
</feature>
<evidence type="ECO:0000256" key="8">
    <source>
        <dbReference type="SAM" id="SignalP"/>
    </source>
</evidence>
<evidence type="ECO:0000256" key="7">
    <source>
        <dbReference type="SAM" id="MobiDB-lite"/>
    </source>
</evidence>
<evidence type="ECO:0000256" key="2">
    <source>
        <dbReference type="ARBA" id="ARBA00022670"/>
    </source>
</evidence>
<evidence type="ECO:0000259" key="9">
    <source>
        <dbReference type="Pfam" id="PF00082"/>
    </source>
</evidence>
<evidence type="ECO:0000259" key="10">
    <source>
        <dbReference type="Pfam" id="PF05922"/>
    </source>
</evidence>
<dbReference type="Proteomes" id="UP000734854">
    <property type="component" value="Unassembled WGS sequence"/>
</dbReference>
<dbReference type="CDD" id="cd02120">
    <property type="entry name" value="PA_subtilisin_like"/>
    <property type="match status" value="1"/>
</dbReference>
<evidence type="ECO:0000313" key="13">
    <source>
        <dbReference type="Proteomes" id="UP000734854"/>
    </source>
</evidence>
<accession>A0A8J5G7K3</accession>
<evidence type="ECO:0008006" key="14">
    <source>
        <dbReference type="Google" id="ProtNLM"/>
    </source>
</evidence>
<evidence type="ECO:0000256" key="1">
    <source>
        <dbReference type="ARBA" id="ARBA00011073"/>
    </source>
</evidence>
<keyword evidence="5 6" id="KW-0720">Serine protease</keyword>
<keyword evidence="4 6" id="KW-0378">Hydrolase</keyword>
<dbReference type="Pfam" id="PF00082">
    <property type="entry name" value="Peptidase_S8"/>
    <property type="match status" value="1"/>
</dbReference>
<dbReference type="InterPro" id="IPR041469">
    <property type="entry name" value="Subtilisin-like_FN3"/>
</dbReference>
<comment type="similarity">
    <text evidence="1 6">Belongs to the peptidase S8 family.</text>
</comment>
<dbReference type="FunFam" id="3.40.50.200:FF:000006">
    <property type="entry name" value="Subtilisin-like protease SBT1.5"/>
    <property type="match status" value="1"/>
</dbReference>
<sequence>MANSSGRLLWLGALVIVSTITTTSADDVATYIIHMDSAAMPAAFSDRRSWYLATLAAAVSGSSAVGDRILYVYEHAVHGFSARLSLAQLARLKQSRGFLACHVDALVKKDTTHTPAFLGLTAEGAGLWPVSRFGDNVIVGVVDTGVWPESASFRDDGLGPVPPRWRGACEIGPGFGPSACNRKLIGARSFFKGLLALDPNLTLPDPTPRDDEGHGTHTSSTAGGSRADGAAFFGYSPGKATGVAPWARLATYKALWSGFGGTSSDIIAAIDKAIADGVDVISLSLGIDDLALYQDPIAIATFAAVDQGIFVSTSAGNEGPFDGLLHNGTPWVTTVGASTVDRTFVAAVTLGDGSVVLGQSLYPGSSASIHRQLPLVFLDQCDNITLLKNNRHKIVICKVAELGIAVQNLQIAKVDAGLFISGDIFLEFYIQFPYPAAIISPQDGPTILNYINTGSEPKAMLRFRQTVLGTKPAPVVALYTSRGPSSSCPSVLKPDIVAPGSLILAAWPTNSSLGVADGHQLYSQFNIISGTSMACPHVAGVGALLKAARPEWSPAAIRSAIMTTASHLDNTGAPIKDMGHHYKHATPLAMGSGHLDPNRALEPGLIYDADTEDYLELLCAMNFTIPQIKIIAKTASIDCSNATLDLNYPSFIAYFDPNATSAGSSGGAAARQFRRRVTNVGDPTATYRAEIVQIKGFTTSVVPERLVFTERYEKQSFTLILEKVSGRKADTESHGSLSWVEEKGKYVVRSPIVATTFIPGL</sequence>
<dbReference type="AlphaFoldDB" id="A0A8J5G7K3"/>
<name>A0A8J5G7K3_ZINOF</name>
<feature type="active site" description="Charge relay system" evidence="6">
    <location>
        <position position="532"/>
    </location>
</feature>
<dbReference type="Pfam" id="PF17766">
    <property type="entry name" value="fn3_6"/>
    <property type="match status" value="1"/>
</dbReference>
<keyword evidence="2 6" id="KW-0645">Protease</keyword>
<feature type="compositionally biased region" description="Low complexity" evidence="7">
    <location>
        <begin position="216"/>
        <end position="225"/>
    </location>
</feature>
<dbReference type="InterPro" id="IPR045051">
    <property type="entry name" value="SBT"/>
</dbReference>
<proteinExistence type="inferred from homology"/>
<organism evidence="12 13">
    <name type="scientific">Zingiber officinale</name>
    <name type="common">Ginger</name>
    <name type="synonym">Amomum zingiber</name>
    <dbReference type="NCBI Taxonomy" id="94328"/>
    <lineage>
        <taxon>Eukaryota</taxon>
        <taxon>Viridiplantae</taxon>
        <taxon>Streptophyta</taxon>
        <taxon>Embryophyta</taxon>
        <taxon>Tracheophyta</taxon>
        <taxon>Spermatophyta</taxon>
        <taxon>Magnoliopsida</taxon>
        <taxon>Liliopsida</taxon>
        <taxon>Zingiberales</taxon>
        <taxon>Zingiberaceae</taxon>
        <taxon>Zingiber</taxon>
    </lineage>
</organism>
<feature type="active site" description="Charge relay system" evidence="6">
    <location>
        <position position="143"/>
    </location>
</feature>
<dbReference type="Pfam" id="PF05922">
    <property type="entry name" value="Inhibitor_I9"/>
    <property type="match status" value="1"/>
</dbReference>
<comment type="caution">
    <text evidence="12">The sequence shown here is derived from an EMBL/GenBank/DDBJ whole genome shotgun (WGS) entry which is preliminary data.</text>
</comment>
<dbReference type="GO" id="GO:0004252">
    <property type="term" value="F:serine-type endopeptidase activity"/>
    <property type="evidence" value="ECO:0007669"/>
    <property type="project" value="UniProtKB-UniRule"/>
</dbReference>
<dbReference type="CDD" id="cd04852">
    <property type="entry name" value="Peptidases_S8_3"/>
    <property type="match status" value="1"/>
</dbReference>
<feature type="region of interest" description="Disordered" evidence="7">
    <location>
        <begin position="202"/>
        <end position="225"/>
    </location>
</feature>
<dbReference type="InterPro" id="IPR000209">
    <property type="entry name" value="Peptidase_S8/S53_dom"/>
</dbReference>
<dbReference type="InterPro" id="IPR034197">
    <property type="entry name" value="Peptidases_S8_3"/>
</dbReference>
<evidence type="ECO:0000256" key="4">
    <source>
        <dbReference type="ARBA" id="ARBA00022801"/>
    </source>
</evidence>
<reference evidence="12 13" key="1">
    <citation type="submission" date="2020-08" db="EMBL/GenBank/DDBJ databases">
        <title>Plant Genome Project.</title>
        <authorList>
            <person name="Zhang R.-G."/>
        </authorList>
    </citation>
    <scope>NUCLEOTIDE SEQUENCE [LARGE SCALE GENOMIC DNA]</scope>
    <source>
        <tissue evidence="12">Rhizome</tissue>
    </source>
</reference>
<protein>
    <recommendedName>
        <fullName evidence="14">Subtilisin-like protease SBT1.9</fullName>
    </recommendedName>
</protein>
<keyword evidence="3 8" id="KW-0732">Signal</keyword>
<evidence type="ECO:0000313" key="12">
    <source>
        <dbReference type="EMBL" id="KAG6497404.1"/>
    </source>
</evidence>
<gene>
    <name evidence="12" type="ORF">ZIOFF_045303</name>
</gene>
<dbReference type="PROSITE" id="PS00138">
    <property type="entry name" value="SUBTILASE_SER"/>
    <property type="match status" value="1"/>
</dbReference>
<dbReference type="InterPro" id="IPR023828">
    <property type="entry name" value="Peptidase_S8_Ser-AS"/>
</dbReference>
<evidence type="ECO:0000259" key="11">
    <source>
        <dbReference type="Pfam" id="PF17766"/>
    </source>
</evidence>
<dbReference type="OrthoDB" id="206201at2759"/>
<evidence type="ECO:0000256" key="5">
    <source>
        <dbReference type="ARBA" id="ARBA00022825"/>
    </source>
</evidence>
<dbReference type="InterPro" id="IPR010259">
    <property type="entry name" value="S8pro/Inhibitor_I9"/>
</dbReference>
<dbReference type="PROSITE" id="PS51892">
    <property type="entry name" value="SUBTILASE"/>
    <property type="match status" value="1"/>
</dbReference>
<dbReference type="GO" id="GO:0006508">
    <property type="term" value="P:proteolysis"/>
    <property type="evidence" value="ECO:0007669"/>
    <property type="project" value="UniProtKB-KW"/>
</dbReference>
<feature type="signal peptide" evidence="8">
    <location>
        <begin position="1"/>
        <end position="25"/>
    </location>
</feature>
<feature type="domain" description="Inhibitor I9" evidence="10">
    <location>
        <begin position="30"/>
        <end position="107"/>
    </location>
</feature>
<evidence type="ECO:0000256" key="6">
    <source>
        <dbReference type="PROSITE-ProRule" id="PRU01240"/>
    </source>
</evidence>
<dbReference type="PANTHER" id="PTHR10795">
    <property type="entry name" value="PROPROTEIN CONVERTASE SUBTILISIN/KEXIN"/>
    <property type="match status" value="1"/>
</dbReference>
<evidence type="ECO:0000256" key="3">
    <source>
        <dbReference type="ARBA" id="ARBA00022729"/>
    </source>
</evidence>